<evidence type="ECO:0000256" key="1">
    <source>
        <dbReference type="ARBA" id="ARBA00022729"/>
    </source>
</evidence>
<dbReference type="EMBL" id="CP050854">
    <property type="protein sequence ID" value="QTF09157.1"/>
    <property type="molecule type" value="Genomic_DNA"/>
</dbReference>
<feature type="region of interest" description="Disordered" evidence="2">
    <location>
        <begin position="111"/>
        <end position="143"/>
    </location>
</feature>
<feature type="compositionally biased region" description="Low complexity" evidence="2">
    <location>
        <begin position="123"/>
        <end position="136"/>
    </location>
</feature>
<evidence type="ECO:0000259" key="3">
    <source>
        <dbReference type="Pfam" id="PF18435"/>
    </source>
</evidence>
<dbReference type="PANTHER" id="PTHR43037">
    <property type="entry name" value="UNNAMED PRODUCT-RELATED"/>
    <property type="match status" value="1"/>
</dbReference>
<proteinExistence type="predicted"/>
<feature type="domain" description="Esterase Ig-like N-terminal" evidence="3">
    <location>
        <begin position="36"/>
        <end position="176"/>
    </location>
</feature>
<organism evidence="4 5">
    <name type="scientific">Brenneria izadpanahii</name>
    <dbReference type="NCBI Taxonomy" id="2722756"/>
    <lineage>
        <taxon>Bacteria</taxon>
        <taxon>Pseudomonadati</taxon>
        <taxon>Pseudomonadota</taxon>
        <taxon>Gammaproteobacteria</taxon>
        <taxon>Enterobacterales</taxon>
        <taxon>Pectobacteriaceae</taxon>
        <taxon>Brenneria</taxon>
    </lineage>
</organism>
<gene>
    <name evidence="4" type="ORF">HC231_15565</name>
</gene>
<sequence>MPSRREFLIMGVCTGALIAINVPVFAKGGARNATGATAITQVFGDGIRLTGVAVEYDAAIDSAKLSAASFRVAGRTVTGVFASTSANPADRAAEGRFAIITLSPEDENAPLAEKVQSQGERQAPSSPAGGNSNSAGKKGGGPGNAGDIPVYDTIYKTAAASVVQSAPVAMANGDIIAASNQAIATTQVENPIVDDFQQREFHDAKTGKLLRYNLFVPKNYDANTAYPLVLFMHDAGATSDVTRTTLYQGLGAIAWASPEDQARRPCFVLAPQYAEIIADDDSKTSDMLDTTIDLINALAEQYSIDRNRLYTTGQSGGCMMSIAMDIKYPAFFAASFLVAGQWAPELVKPLAKQKLWILVSQDDDKAYPGQNAITAVLEKEGAKVSRAVWDGAWTPEQFRSAFEKIAAENSPINYVTFRKGTVIPANQSSAGASGHRNTWRIAYTIEPIREWIFRQHK</sequence>
<name>A0ABX7UXT4_9GAMM</name>
<dbReference type="Gene3D" id="3.40.50.1820">
    <property type="entry name" value="alpha/beta hydrolase"/>
    <property type="match status" value="1"/>
</dbReference>
<reference evidence="4 5" key="1">
    <citation type="submission" date="2020-03" db="EMBL/GenBank/DDBJ databases">
        <authorList>
            <person name="Bakhshi Ganjeh M."/>
        </authorList>
    </citation>
    <scope>NUCLEOTIDE SEQUENCE [LARGE SCALE GENOMIC DNA]</scope>
    <source>
        <strain evidence="5">Iran 50</strain>
    </source>
</reference>
<evidence type="ECO:0000256" key="2">
    <source>
        <dbReference type="SAM" id="MobiDB-lite"/>
    </source>
</evidence>
<dbReference type="Gene3D" id="2.60.40.2180">
    <property type="match status" value="1"/>
</dbReference>
<dbReference type="Proteomes" id="UP000671960">
    <property type="component" value="Chromosome"/>
</dbReference>
<protein>
    <submittedName>
        <fullName evidence="4">Peptidase</fullName>
    </submittedName>
</protein>
<dbReference type="SUPFAM" id="SSF53474">
    <property type="entry name" value="alpha/beta-Hydrolases"/>
    <property type="match status" value="1"/>
</dbReference>
<dbReference type="Pfam" id="PF18435">
    <property type="entry name" value="EstA_Ig_like"/>
    <property type="match status" value="1"/>
</dbReference>
<dbReference type="PANTHER" id="PTHR43037:SF1">
    <property type="entry name" value="BLL1128 PROTEIN"/>
    <property type="match status" value="1"/>
</dbReference>
<dbReference type="InterPro" id="IPR029058">
    <property type="entry name" value="AB_hydrolase_fold"/>
</dbReference>
<dbReference type="InterPro" id="IPR050955">
    <property type="entry name" value="Plant_Biomass_Hydrol_Est"/>
</dbReference>
<dbReference type="RefSeq" id="WP_208227591.1">
    <property type="nucleotide sequence ID" value="NZ_CP050854.1"/>
</dbReference>
<accession>A0ABX7UXT4</accession>
<evidence type="ECO:0000313" key="5">
    <source>
        <dbReference type="Proteomes" id="UP000671960"/>
    </source>
</evidence>
<dbReference type="InterPro" id="IPR041172">
    <property type="entry name" value="EstA_Ig-like_N"/>
</dbReference>
<evidence type="ECO:0000313" key="4">
    <source>
        <dbReference type="EMBL" id="QTF09157.1"/>
    </source>
</evidence>
<keyword evidence="1" id="KW-0732">Signal</keyword>
<keyword evidence="5" id="KW-1185">Reference proteome</keyword>